<comment type="caution">
    <text evidence="1">The sequence shown here is derived from an EMBL/GenBank/DDBJ whole genome shotgun (WGS) entry which is preliminary data.</text>
</comment>
<reference evidence="1 2" key="1">
    <citation type="submission" date="2019-07" db="EMBL/GenBank/DDBJ databases">
        <title>Genome sequencing of the stress-tolerant strain Azospirillum brasilense Az19.</title>
        <authorList>
            <person name="Maroniche G.A."/>
            <person name="Garcia J.E."/>
            <person name="Pagnussat L."/>
            <person name="Amenta M."/>
            <person name="Creus C.M."/>
        </authorList>
    </citation>
    <scope>NUCLEOTIDE SEQUENCE [LARGE SCALE GENOMIC DNA]</scope>
    <source>
        <strain evidence="1 2">Az19</strain>
    </source>
</reference>
<organism evidence="1 2">
    <name type="scientific">Azospirillum argentinense</name>
    <dbReference type="NCBI Taxonomy" id="2970906"/>
    <lineage>
        <taxon>Bacteria</taxon>
        <taxon>Pseudomonadati</taxon>
        <taxon>Pseudomonadota</taxon>
        <taxon>Alphaproteobacteria</taxon>
        <taxon>Rhodospirillales</taxon>
        <taxon>Azospirillaceae</taxon>
        <taxon>Azospirillum</taxon>
    </lineage>
</organism>
<accession>A0A5B0KV61</accession>
<name>A0A5B0KV61_9PROT</name>
<dbReference type="EMBL" id="VEWN01000005">
    <property type="protein sequence ID" value="KAA1055969.1"/>
    <property type="molecule type" value="Genomic_DNA"/>
</dbReference>
<evidence type="ECO:0000313" key="2">
    <source>
        <dbReference type="Proteomes" id="UP000325333"/>
    </source>
</evidence>
<dbReference type="Proteomes" id="UP000325333">
    <property type="component" value="Unassembled WGS sequence"/>
</dbReference>
<gene>
    <name evidence="1" type="ORF">FH063_004944</name>
</gene>
<dbReference type="AlphaFoldDB" id="A0A5B0KV61"/>
<protein>
    <submittedName>
        <fullName evidence="1">Uncharacterized protein</fullName>
    </submittedName>
</protein>
<evidence type="ECO:0000313" key="1">
    <source>
        <dbReference type="EMBL" id="KAA1055969.1"/>
    </source>
</evidence>
<sequence length="121" mass="13818">MPRWISGKFLISQTQKRNLQKPRRSPLSCACWAVLMKRVLIRGQKLPSARQIVPTGARPQRSFADQWARNGEPALHKSAAVRSFPRQAIKSYLERRNDLRAYTHSLSRVCLEVGSKYRSGG</sequence>
<proteinExistence type="predicted"/>